<evidence type="ECO:0000256" key="1">
    <source>
        <dbReference type="ARBA" id="ARBA00005820"/>
    </source>
</evidence>
<organism evidence="5 6">
    <name type="scientific">Actinomadura namibiensis</name>
    <dbReference type="NCBI Taxonomy" id="182080"/>
    <lineage>
        <taxon>Bacteria</taxon>
        <taxon>Bacillati</taxon>
        <taxon>Actinomycetota</taxon>
        <taxon>Actinomycetes</taxon>
        <taxon>Streptosporangiales</taxon>
        <taxon>Thermomonosporaceae</taxon>
        <taxon>Actinomadura</taxon>
    </lineage>
</organism>
<dbReference type="PRINTS" id="PR00364">
    <property type="entry name" value="DISEASERSIST"/>
</dbReference>
<dbReference type="EMBL" id="JACJIA010000017">
    <property type="protein sequence ID" value="MBA8956622.1"/>
    <property type="molecule type" value="Genomic_DNA"/>
</dbReference>
<dbReference type="GO" id="GO:0000160">
    <property type="term" value="P:phosphorelay signal transduction system"/>
    <property type="evidence" value="ECO:0007669"/>
    <property type="project" value="InterPro"/>
</dbReference>
<dbReference type="GO" id="GO:0006355">
    <property type="term" value="P:regulation of DNA-templated transcription"/>
    <property type="evidence" value="ECO:0007669"/>
    <property type="project" value="InterPro"/>
</dbReference>
<dbReference type="InterPro" id="IPR036388">
    <property type="entry name" value="WH-like_DNA-bd_sf"/>
</dbReference>
<evidence type="ECO:0000313" key="5">
    <source>
        <dbReference type="EMBL" id="MBA8956622.1"/>
    </source>
</evidence>
<dbReference type="SUPFAM" id="SSF46894">
    <property type="entry name" value="C-terminal effector domain of the bipartite response regulators"/>
    <property type="match status" value="1"/>
</dbReference>
<sequence length="1065" mass="114679">MRFGVLGPLAVRTDGGVPVTVPGLKVRALLADLLVNDGRPVSADRLIDDLWGETAPANAASSLQVRVSQLRRVLENAEPGARALVESLPAGYRLNVDGARLDVREFEETVAAARRAAAVAERADGLRRALELWHGPALADFADEEFARPAVARLTELRLTVWEEYAEARLELGGHDGLPAELADVLADGPLRERMRAAHMRALYRSGRQGEALDSYEEFRALLAEELGLDPSPELAALRQSILTRSEPRRSAPERVETGPRGALPVPATELIGRDDAVAEIRGLLAEGGLVTLTGPGGVGKTRLSLAVAEGLADRFPDGIWQVDLTAFDRAAGPELIDGIMAALDVREAEPGDPLAHLAAALRDRRALLLVDNCEHVIDAVADIVARIRSGARRLCVLATSREPLNLPGETVWNVPPLEVPSRDADPGALADAAAVRLFTARARAASRAFRLDATTAPDVATLCRRLDGIPLALELAATRVRALGVRGLVERLDDRFRLLATGHRGAPPRQQTLMAMIDWSWDLLAEPERAVLRRLSAHSDGCDPDAAEAVCADLDEDVFDILVRLVDRSLVVMAERPGDEPRYRLLESVAAYCADRLHEAGEHATVRARHRAHFLALAERATPHLRGHDQARWLDKLDTEAANLRAALDGAVADRDADAALRLANALTWYWFLRGRWSEARRSLTAALDLDAGPPSGRALALVHRTALTVLQGDRDDWPARRAAALAALDAVEDPVARARARWFLLDAGSELDDVDDGVAGLAPVLATLEEAGDEWGTAAALTLRAKHGHARGNAAALERDADRALRLFTRLGDRWGRLHASEWLAGHAELTGDYDRAQRLGEEGLRLAGELRLWPQVTIRLAWLGWVALLRADYDGAAELLERAHRTAADQGNLAAMTFAELGLGLVERRRGELARAEDRFRTMLKLLPPLDGDEPPPLFLGLILVGLGHIAELRGDAATALAYQRDALAVAIKLAAPRDEAFALEGLAGAVSLAGDHAHAARLLGAAERVRTEAGIPPGPAEREDIDRAAARVRGALDEAAFATETARGAALSTAEHLAALG</sequence>
<dbReference type="SMART" id="SM01043">
    <property type="entry name" value="BTAD"/>
    <property type="match status" value="1"/>
</dbReference>
<protein>
    <submittedName>
        <fullName evidence="5">Putative ATPase/DNA-binding SARP family transcriptional activator</fullName>
    </submittedName>
</protein>
<dbReference type="Proteomes" id="UP000572680">
    <property type="component" value="Unassembled WGS sequence"/>
</dbReference>
<dbReference type="Gene3D" id="1.25.40.10">
    <property type="entry name" value="Tetratricopeptide repeat domain"/>
    <property type="match status" value="3"/>
</dbReference>
<dbReference type="RefSeq" id="WP_182848525.1">
    <property type="nucleotide sequence ID" value="NZ_BAAALP010000065.1"/>
</dbReference>
<dbReference type="Gene3D" id="3.40.50.300">
    <property type="entry name" value="P-loop containing nucleotide triphosphate hydrolases"/>
    <property type="match status" value="1"/>
</dbReference>
<name>A0A7W3QRH5_ACTNM</name>
<dbReference type="InterPro" id="IPR001867">
    <property type="entry name" value="OmpR/PhoB-type_DNA-bd"/>
</dbReference>
<dbReference type="Gene3D" id="1.10.10.10">
    <property type="entry name" value="Winged helix-like DNA-binding domain superfamily/Winged helix DNA-binding domain"/>
    <property type="match status" value="1"/>
</dbReference>
<evidence type="ECO:0000313" key="6">
    <source>
        <dbReference type="Proteomes" id="UP000572680"/>
    </source>
</evidence>
<proteinExistence type="inferred from homology"/>
<accession>A0A7W3QRH5</accession>
<keyword evidence="6" id="KW-1185">Reference proteome</keyword>
<reference evidence="5 6" key="1">
    <citation type="submission" date="2020-08" db="EMBL/GenBank/DDBJ databases">
        <title>Genomic Encyclopedia of Type Strains, Phase IV (KMG-IV): sequencing the most valuable type-strain genomes for metagenomic binning, comparative biology and taxonomic classification.</title>
        <authorList>
            <person name="Goeker M."/>
        </authorList>
    </citation>
    <scope>NUCLEOTIDE SEQUENCE [LARGE SCALE GENOMIC DNA]</scope>
    <source>
        <strain evidence="5 6">DSM 44197</strain>
    </source>
</reference>
<dbReference type="Pfam" id="PF03704">
    <property type="entry name" value="BTAD"/>
    <property type="match status" value="1"/>
</dbReference>
<keyword evidence="2 3" id="KW-0238">DNA-binding</keyword>
<evidence type="ECO:0000256" key="2">
    <source>
        <dbReference type="ARBA" id="ARBA00023125"/>
    </source>
</evidence>
<dbReference type="SMART" id="SM00862">
    <property type="entry name" value="Trans_reg_C"/>
    <property type="match status" value="1"/>
</dbReference>
<dbReference type="PROSITE" id="PS51755">
    <property type="entry name" value="OMPR_PHOB"/>
    <property type="match status" value="1"/>
</dbReference>
<dbReference type="InterPro" id="IPR011990">
    <property type="entry name" value="TPR-like_helical_dom_sf"/>
</dbReference>
<dbReference type="PANTHER" id="PTHR47691:SF3">
    <property type="entry name" value="HTH-TYPE TRANSCRIPTIONAL REGULATOR RV0890C-RELATED"/>
    <property type="match status" value="1"/>
</dbReference>
<dbReference type="GO" id="GO:0003677">
    <property type="term" value="F:DNA binding"/>
    <property type="evidence" value="ECO:0007669"/>
    <property type="project" value="UniProtKB-UniRule"/>
</dbReference>
<dbReference type="InterPro" id="IPR016032">
    <property type="entry name" value="Sig_transdc_resp-reg_C-effctor"/>
</dbReference>
<dbReference type="InterPro" id="IPR005158">
    <property type="entry name" value="BTAD"/>
</dbReference>
<dbReference type="AlphaFoldDB" id="A0A7W3QRH5"/>
<evidence type="ECO:0000256" key="3">
    <source>
        <dbReference type="PROSITE-ProRule" id="PRU01091"/>
    </source>
</evidence>
<dbReference type="SUPFAM" id="SSF48452">
    <property type="entry name" value="TPR-like"/>
    <property type="match status" value="3"/>
</dbReference>
<evidence type="ECO:0000259" key="4">
    <source>
        <dbReference type="PROSITE" id="PS51755"/>
    </source>
</evidence>
<dbReference type="PANTHER" id="PTHR47691">
    <property type="entry name" value="REGULATOR-RELATED"/>
    <property type="match status" value="1"/>
</dbReference>
<feature type="domain" description="OmpR/PhoB-type" evidence="4">
    <location>
        <begin position="1"/>
        <end position="96"/>
    </location>
</feature>
<dbReference type="SUPFAM" id="SSF52540">
    <property type="entry name" value="P-loop containing nucleoside triphosphate hydrolases"/>
    <property type="match status" value="1"/>
</dbReference>
<comment type="caution">
    <text evidence="5">The sequence shown here is derived from an EMBL/GenBank/DDBJ whole genome shotgun (WGS) entry which is preliminary data.</text>
</comment>
<dbReference type="InterPro" id="IPR058852">
    <property type="entry name" value="HTH_77"/>
</dbReference>
<gene>
    <name evidence="5" type="ORF">HNR61_008311</name>
</gene>
<dbReference type="Pfam" id="PF25872">
    <property type="entry name" value="HTH_77"/>
    <property type="match status" value="1"/>
</dbReference>
<comment type="similarity">
    <text evidence="1">Belongs to the AfsR/DnrI/RedD regulatory family.</text>
</comment>
<dbReference type="CDD" id="cd15831">
    <property type="entry name" value="BTAD"/>
    <property type="match status" value="1"/>
</dbReference>
<feature type="DNA-binding region" description="OmpR/PhoB-type" evidence="3">
    <location>
        <begin position="1"/>
        <end position="96"/>
    </location>
</feature>
<dbReference type="InterPro" id="IPR027417">
    <property type="entry name" value="P-loop_NTPase"/>
</dbReference>
<dbReference type="Pfam" id="PF00486">
    <property type="entry name" value="Trans_reg_C"/>
    <property type="match status" value="1"/>
</dbReference>